<keyword evidence="2" id="KW-1185">Reference proteome</keyword>
<protein>
    <recommendedName>
        <fullName evidence="3">CheW-like domain-containing protein</fullName>
    </recommendedName>
</protein>
<comment type="caution">
    <text evidence="1">The sequence shown here is derived from an EMBL/GenBank/DDBJ whole genome shotgun (WGS) entry which is preliminary data.</text>
</comment>
<dbReference type="RefSeq" id="WP_142892555.1">
    <property type="nucleotide sequence ID" value="NZ_ML660161.1"/>
</dbReference>
<dbReference type="Proteomes" id="UP000315439">
    <property type="component" value="Unassembled WGS sequence"/>
</dbReference>
<reference evidence="1 2" key="1">
    <citation type="submission" date="2019-07" db="EMBL/GenBank/DDBJ databases">
        <title>Draft genome for Aliikangiella sp. M105.</title>
        <authorList>
            <person name="Wang G."/>
        </authorList>
    </citation>
    <scope>NUCLEOTIDE SEQUENCE [LARGE SCALE GENOMIC DNA]</scope>
    <source>
        <strain evidence="1 2">M105</strain>
    </source>
</reference>
<dbReference type="EMBL" id="VIKS01000003">
    <property type="protein sequence ID" value="TQV89070.1"/>
    <property type="molecule type" value="Genomic_DNA"/>
</dbReference>
<name>A0A545UHX6_9GAMM</name>
<evidence type="ECO:0000313" key="2">
    <source>
        <dbReference type="Proteomes" id="UP000315439"/>
    </source>
</evidence>
<gene>
    <name evidence="1" type="ORF">FLL46_05955</name>
</gene>
<sequence>MSSFAQASQPVGSFLKPAQPSTLSSQKTYCLLRWDQCRVAIAANNIESIQLDESFIHSSHKDAKENPIQLLCLNSQLTNEQQVDPTRKRIAILQLMRKKIGLYCHEISFTESNQPCDSQSIPLAMQTEQFPINGILRYEKTDYFFIDPEKLLKHL</sequence>
<proteinExistence type="predicted"/>
<organism evidence="1 2">
    <name type="scientific">Aliikangiella coralliicola</name>
    <dbReference type="NCBI Taxonomy" id="2592383"/>
    <lineage>
        <taxon>Bacteria</taxon>
        <taxon>Pseudomonadati</taxon>
        <taxon>Pseudomonadota</taxon>
        <taxon>Gammaproteobacteria</taxon>
        <taxon>Oceanospirillales</taxon>
        <taxon>Pleioneaceae</taxon>
        <taxon>Aliikangiella</taxon>
    </lineage>
</organism>
<dbReference type="AlphaFoldDB" id="A0A545UHX6"/>
<evidence type="ECO:0008006" key="3">
    <source>
        <dbReference type="Google" id="ProtNLM"/>
    </source>
</evidence>
<evidence type="ECO:0000313" key="1">
    <source>
        <dbReference type="EMBL" id="TQV89070.1"/>
    </source>
</evidence>
<accession>A0A545UHX6</accession>